<dbReference type="STRING" id="314230.DSM3645_27897"/>
<dbReference type="OrthoDB" id="9785745at2"/>
<evidence type="ECO:0000256" key="1">
    <source>
        <dbReference type="ARBA" id="ARBA00009437"/>
    </source>
</evidence>
<dbReference type="PROSITE" id="PS50931">
    <property type="entry name" value="HTH_LYSR"/>
    <property type="match status" value="1"/>
</dbReference>
<dbReference type="RefSeq" id="WP_002653473.1">
    <property type="nucleotide sequence ID" value="NZ_CH672376.1"/>
</dbReference>
<dbReference type="Pfam" id="PF03466">
    <property type="entry name" value="LysR_substrate"/>
    <property type="match status" value="1"/>
</dbReference>
<protein>
    <submittedName>
        <fullName evidence="6">Transcriptional regulator, lysr family protein</fullName>
    </submittedName>
</protein>
<dbReference type="CDD" id="cd05466">
    <property type="entry name" value="PBP2_LTTR_substrate"/>
    <property type="match status" value="1"/>
</dbReference>
<evidence type="ECO:0000256" key="4">
    <source>
        <dbReference type="ARBA" id="ARBA00023163"/>
    </source>
</evidence>
<dbReference type="FunFam" id="1.10.10.10:FF:000001">
    <property type="entry name" value="LysR family transcriptional regulator"/>
    <property type="match status" value="1"/>
</dbReference>
<dbReference type="Proteomes" id="UP000004358">
    <property type="component" value="Unassembled WGS sequence"/>
</dbReference>
<reference evidence="6 7" key="1">
    <citation type="submission" date="2006-02" db="EMBL/GenBank/DDBJ databases">
        <authorList>
            <person name="Amann R."/>
            <person name="Ferriera S."/>
            <person name="Johnson J."/>
            <person name="Kravitz S."/>
            <person name="Halpern A."/>
            <person name="Remington K."/>
            <person name="Beeson K."/>
            <person name="Tran B."/>
            <person name="Rogers Y.-H."/>
            <person name="Friedman R."/>
            <person name="Venter J.C."/>
        </authorList>
    </citation>
    <scope>NUCLEOTIDE SEQUENCE [LARGE SCALE GENOMIC DNA]</scope>
    <source>
        <strain evidence="6 7">DSM 3645</strain>
    </source>
</reference>
<evidence type="ECO:0000256" key="2">
    <source>
        <dbReference type="ARBA" id="ARBA00023015"/>
    </source>
</evidence>
<dbReference type="Pfam" id="PF00126">
    <property type="entry name" value="HTH_1"/>
    <property type="match status" value="1"/>
</dbReference>
<dbReference type="Gene3D" id="3.40.190.290">
    <property type="match status" value="1"/>
</dbReference>
<sequence length="301" mass="32325">MELKTLATFRAAAATLSFTQTAAALGYVQSSVTAQVQQLERELGVPLFDRIGNRLALTEAGQRLVGYADRLLALADEARAAVSTTAPVGTLSISGPETIVSYLLPSILAKFRQQHPAVWVRCVPSPIGELKRRVLDGQLDAAFVLEEPVVPGSLNVAPLRPEPLALIAAPSHPLVKKRRVQARDLAGEPILFTETGCTYRNKFEQALHAAHAHPGQKAQEFSSVEAIKRYVAAGLGIAALPSVAVEAERKSRTLAVLAWDGPQLTVHTQLVWSATRWTSPALSAFVETVMACPWQASAKNS</sequence>
<dbReference type="PANTHER" id="PTHR30126">
    <property type="entry name" value="HTH-TYPE TRANSCRIPTIONAL REGULATOR"/>
    <property type="match status" value="1"/>
</dbReference>
<keyword evidence="3" id="KW-0238">DNA-binding</keyword>
<dbReference type="eggNOG" id="COG0583">
    <property type="taxonomic scope" value="Bacteria"/>
</dbReference>
<evidence type="ECO:0000313" key="6">
    <source>
        <dbReference type="EMBL" id="EAQ76829.1"/>
    </source>
</evidence>
<comment type="caution">
    <text evidence="6">The sequence shown here is derived from an EMBL/GenBank/DDBJ whole genome shotgun (WGS) entry which is preliminary data.</text>
</comment>
<dbReference type="InterPro" id="IPR000847">
    <property type="entry name" value="LysR_HTH_N"/>
</dbReference>
<accession>A4A328</accession>
<dbReference type="GO" id="GO:0000976">
    <property type="term" value="F:transcription cis-regulatory region binding"/>
    <property type="evidence" value="ECO:0007669"/>
    <property type="project" value="TreeGrafter"/>
</dbReference>
<dbReference type="AlphaFoldDB" id="A4A328"/>
<dbReference type="EMBL" id="AANZ01000064">
    <property type="protein sequence ID" value="EAQ76829.1"/>
    <property type="molecule type" value="Genomic_DNA"/>
</dbReference>
<evidence type="ECO:0000313" key="7">
    <source>
        <dbReference type="Proteomes" id="UP000004358"/>
    </source>
</evidence>
<dbReference type="HOGENOM" id="CLU_039613_6_1_0"/>
<dbReference type="InterPro" id="IPR036390">
    <property type="entry name" value="WH_DNA-bd_sf"/>
</dbReference>
<proteinExistence type="inferred from homology"/>
<evidence type="ECO:0000259" key="5">
    <source>
        <dbReference type="PROSITE" id="PS50931"/>
    </source>
</evidence>
<name>A4A328_9BACT</name>
<dbReference type="PANTHER" id="PTHR30126:SF100">
    <property type="entry name" value="LYSR-FAMILY TRANSCRIPTIONAL REGULATOR"/>
    <property type="match status" value="1"/>
</dbReference>
<dbReference type="SUPFAM" id="SSF46785">
    <property type="entry name" value="Winged helix' DNA-binding domain"/>
    <property type="match status" value="1"/>
</dbReference>
<dbReference type="PRINTS" id="PR00039">
    <property type="entry name" value="HTHLYSR"/>
</dbReference>
<dbReference type="Gene3D" id="1.10.10.10">
    <property type="entry name" value="Winged helix-like DNA-binding domain superfamily/Winged helix DNA-binding domain"/>
    <property type="match status" value="1"/>
</dbReference>
<comment type="similarity">
    <text evidence="1">Belongs to the LysR transcriptional regulatory family.</text>
</comment>
<evidence type="ECO:0000256" key="3">
    <source>
        <dbReference type="ARBA" id="ARBA00023125"/>
    </source>
</evidence>
<dbReference type="SUPFAM" id="SSF53850">
    <property type="entry name" value="Periplasmic binding protein-like II"/>
    <property type="match status" value="1"/>
</dbReference>
<dbReference type="InterPro" id="IPR005119">
    <property type="entry name" value="LysR_subst-bd"/>
</dbReference>
<keyword evidence="2" id="KW-0805">Transcription regulation</keyword>
<dbReference type="InterPro" id="IPR036388">
    <property type="entry name" value="WH-like_DNA-bd_sf"/>
</dbReference>
<feature type="domain" description="HTH lysR-type" evidence="5">
    <location>
        <begin position="1"/>
        <end position="58"/>
    </location>
</feature>
<keyword evidence="4" id="KW-0804">Transcription</keyword>
<dbReference type="GO" id="GO:0003700">
    <property type="term" value="F:DNA-binding transcription factor activity"/>
    <property type="evidence" value="ECO:0007669"/>
    <property type="project" value="InterPro"/>
</dbReference>
<organism evidence="6 7">
    <name type="scientific">Blastopirellula marina DSM 3645</name>
    <dbReference type="NCBI Taxonomy" id="314230"/>
    <lineage>
        <taxon>Bacteria</taxon>
        <taxon>Pseudomonadati</taxon>
        <taxon>Planctomycetota</taxon>
        <taxon>Planctomycetia</taxon>
        <taxon>Pirellulales</taxon>
        <taxon>Pirellulaceae</taxon>
        <taxon>Blastopirellula</taxon>
    </lineage>
</organism>
<gene>
    <name evidence="6" type="ORF">DSM3645_27897</name>
</gene>